<sequence>MCLGGHLMTAFALYMRTDISWDQMTEETFLDQGKLNPSVIAHPLYPFDKLLAKIKWWNSLFKMSYFEYRHQLKSIAELNRSRIRGVDFVIRNRHKFPLINSAKEDFLFIPCDDDDWFDSGLIDDIQLIMKQTPDLVCWNDARINSVKREQPDEFVTLRCNGIHRFGTNSYGISSRALNACPQGMRMFLLDRHMKVPRILNQYLKTPRIEHLNKTMSSTYKSPASITNIWDLLSRKQLIQRIPCIQHSTDIVQPMLEWAMSYASQVKQLNDDLIATAVLSQEEEALLEKSKQQYHHPPKVKQYPRARGLINGIIDQFGYESYLEISCGTNKTFNQIKLADKMGVNSHSGGSHHVMSDAFFKENNRKFDLIFIDDIQLQEQILHTVECSLNCLSSKGLILIHDCLPAKEVQQRRTKVTGPWTGDVWKAIVQLRRRCNLEIAVLNSLWGMGAIKLRPNPNPLEINPPLTWDTYWLHREELLGILDWPEYWDFLAS</sequence>
<dbReference type="EMBL" id="SJPG01000001">
    <property type="protein sequence ID" value="TWT61710.1"/>
    <property type="molecule type" value="Genomic_DNA"/>
</dbReference>
<protein>
    <submittedName>
        <fullName evidence="1">Uncharacterized protein</fullName>
    </submittedName>
</protein>
<dbReference type="Proteomes" id="UP000316095">
    <property type="component" value="Unassembled WGS sequence"/>
</dbReference>
<name>A0A5C5XFE2_9PLAN</name>
<gene>
    <name evidence="1" type="ORF">Pan54_24470</name>
</gene>
<keyword evidence="2" id="KW-1185">Reference proteome</keyword>
<comment type="caution">
    <text evidence="1">The sequence shown here is derived from an EMBL/GenBank/DDBJ whole genome shotgun (WGS) entry which is preliminary data.</text>
</comment>
<proteinExistence type="predicted"/>
<accession>A0A5C5XFE2</accession>
<organism evidence="1 2">
    <name type="scientific">Rubinisphaera italica</name>
    <dbReference type="NCBI Taxonomy" id="2527969"/>
    <lineage>
        <taxon>Bacteria</taxon>
        <taxon>Pseudomonadati</taxon>
        <taxon>Planctomycetota</taxon>
        <taxon>Planctomycetia</taxon>
        <taxon>Planctomycetales</taxon>
        <taxon>Planctomycetaceae</taxon>
        <taxon>Rubinisphaera</taxon>
    </lineage>
</organism>
<reference evidence="1 2" key="1">
    <citation type="submission" date="2019-02" db="EMBL/GenBank/DDBJ databases">
        <title>Deep-cultivation of Planctomycetes and their phenomic and genomic characterization uncovers novel biology.</title>
        <authorList>
            <person name="Wiegand S."/>
            <person name="Jogler M."/>
            <person name="Boedeker C."/>
            <person name="Pinto D."/>
            <person name="Vollmers J."/>
            <person name="Rivas-Marin E."/>
            <person name="Kohn T."/>
            <person name="Peeters S.H."/>
            <person name="Heuer A."/>
            <person name="Rast P."/>
            <person name="Oberbeckmann S."/>
            <person name="Bunk B."/>
            <person name="Jeske O."/>
            <person name="Meyerdierks A."/>
            <person name="Storesund J.E."/>
            <person name="Kallscheuer N."/>
            <person name="Luecker S."/>
            <person name="Lage O.M."/>
            <person name="Pohl T."/>
            <person name="Merkel B.J."/>
            <person name="Hornburger P."/>
            <person name="Mueller R.-W."/>
            <person name="Bruemmer F."/>
            <person name="Labrenz M."/>
            <person name="Spormann A.M."/>
            <person name="Op Den Camp H."/>
            <person name="Overmann J."/>
            <person name="Amann R."/>
            <person name="Jetten M.S.M."/>
            <person name="Mascher T."/>
            <person name="Medema M.H."/>
            <person name="Devos D.P."/>
            <person name="Kaster A.-K."/>
            <person name="Ovreas L."/>
            <person name="Rohde M."/>
            <person name="Galperin M.Y."/>
            <person name="Jogler C."/>
        </authorList>
    </citation>
    <scope>NUCLEOTIDE SEQUENCE [LARGE SCALE GENOMIC DNA]</scope>
    <source>
        <strain evidence="1 2">Pan54</strain>
    </source>
</reference>
<evidence type="ECO:0000313" key="1">
    <source>
        <dbReference type="EMBL" id="TWT61710.1"/>
    </source>
</evidence>
<dbReference type="Gene3D" id="3.40.50.150">
    <property type="entry name" value="Vaccinia Virus protein VP39"/>
    <property type="match status" value="1"/>
</dbReference>
<dbReference type="InterPro" id="IPR029063">
    <property type="entry name" value="SAM-dependent_MTases_sf"/>
</dbReference>
<dbReference type="AlphaFoldDB" id="A0A5C5XFE2"/>
<evidence type="ECO:0000313" key="2">
    <source>
        <dbReference type="Proteomes" id="UP000316095"/>
    </source>
</evidence>